<dbReference type="Gene3D" id="1.25.40.10">
    <property type="entry name" value="Tetratricopeptide repeat domain"/>
    <property type="match status" value="1"/>
</dbReference>
<dbReference type="Proteomes" id="UP001597425">
    <property type="component" value="Unassembled WGS sequence"/>
</dbReference>
<gene>
    <name evidence="2" type="ORF">ACFSKX_11175</name>
</gene>
<dbReference type="EMBL" id="JBHUJD010000012">
    <property type="protein sequence ID" value="MFD2310976.1"/>
    <property type="molecule type" value="Genomic_DNA"/>
</dbReference>
<dbReference type="InterPro" id="IPR056620">
    <property type="entry name" value="HTH_next_PIN-TPR-GreABC"/>
</dbReference>
<evidence type="ECO:0000259" key="1">
    <source>
        <dbReference type="Pfam" id="PF24407"/>
    </source>
</evidence>
<proteinExistence type="predicted"/>
<dbReference type="RefSeq" id="WP_265721024.1">
    <property type="nucleotide sequence ID" value="NZ_JAPIVK010000007.1"/>
</dbReference>
<comment type="caution">
    <text evidence="2">The sequence shown here is derived from an EMBL/GenBank/DDBJ whole genome shotgun (WGS) entry which is preliminary data.</text>
</comment>
<name>A0ABW5EBP7_9GAMM</name>
<organism evidence="2 3">
    <name type="scientific">Microbulbifer halophilus</name>
    <dbReference type="NCBI Taxonomy" id="453963"/>
    <lineage>
        <taxon>Bacteria</taxon>
        <taxon>Pseudomonadati</taxon>
        <taxon>Pseudomonadota</taxon>
        <taxon>Gammaproteobacteria</taxon>
        <taxon>Cellvibrionales</taxon>
        <taxon>Microbulbiferaceae</taxon>
        <taxon>Microbulbifer</taxon>
    </lineage>
</organism>
<accession>A0ABW5EBP7</accession>
<evidence type="ECO:0000313" key="3">
    <source>
        <dbReference type="Proteomes" id="UP001597425"/>
    </source>
</evidence>
<reference evidence="3" key="1">
    <citation type="journal article" date="2019" name="Int. J. Syst. Evol. Microbiol.">
        <title>The Global Catalogue of Microorganisms (GCM) 10K type strain sequencing project: providing services to taxonomists for standard genome sequencing and annotation.</title>
        <authorList>
            <consortium name="The Broad Institute Genomics Platform"/>
            <consortium name="The Broad Institute Genome Sequencing Center for Infectious Disease"/>
            <person name="Wu L."/>
            <person name="Ma J."/>
        </authorList>
    </citation>
    <scope>NUCLEOTIDE SEQUENCE [LARGE SCALE GENOMIC DNA]</scope>
    <source>
        <strain evidence="3">KCTC 12848</strain>
    </source>
</reference>
<dbReference type="Pfam" id="PF24407">
    <property type="entry name" value="HTH_upst_double_PIN"/>
    <property type="match status" value="1"/>
</dbReference>
<keyword evidence="3" id="KW-1185">Reference proteome</keyword>
<feature type="domain" description="HTH" evidence="1">
    <location>
        <begin position="640"/>
        <end position="709"/>
    </location>
</feature>
<dbReference type="InterPro" id="IPR011990">
    <property type="entry name" value="TPR-like_helical_dom_sf"/>
</dbReference>
<protein>
    <recommendedName>
        <fullName evidence="1">HTH domain-containing protein</fullName>
    </recommendedName>
</protein>
<sequence>MTVVDTAVIDCEVARQLERLRKGRLFGVFDTILETRKLVESLQSGGLALASRSAKAEALAWCARFLSMPVPDEAQSVLEAIASPVNELTAIARGLITAGRGHLNEALGELTNVGTPIGRGAAYISVLKVKGFDKAYQWLQEAELAPANLDSDAKFFYLKEALENGEWTRAFEAATALSDADFERSPALILAAADAYLMQAVPDELRMLLIQHVPFDVANFPLRSEPESLAHRQAAANLYKRMHSVAENLGLHAIAGHAADRSLWLRLTNPETATEAQSELVESLKDRTTLLRRLNFALQFGITVDLVQVEKEVDRLTALSGGASRDAAIARFALAVMQKSHADAADYVERHREQLLEHIGWKSVYFFEIEMLVKSDQTAQAQVRLQESIDRGLTDAEARRLRRQLAEATGSDPIAERLATYGKSRSITDLRLLIDAYEEAKNWEKIVAYRKLLLDQTGDITDARRYAIALYNQEHLSDVLAVFAEYPALTDYDDGIHLLHAQTLFEQGNIEEARSVLDSLRQKSDSADARQLLINLTIASGDWESLQGFIESEWSARNERTAVELVRAGEIAQHIGTARGKDLVREAAWQASDDPAILLSCYQAASTASWEHNPEVHQWFERAATLSEQGSDGPVQKLCLEELVNLKPDWEKHETDTWNLLVKGEIPIFTAGQLLNQSLISLFLLPALSNLSEMDVRKRPLVYGFSGGRGKHTVDPRVIAMDPTSLMTAEFLGLLDVYIEIFDRIIIPHNTLAWLFEEKARILFHQPSRVAAAQDLRRMIDERHLQVFEGSTIPPESLILEVGEELAALVAEASSKDHLDSRQRLVVRGRPVHKVSTFMKEEADLGAYESYFCSSLEVVDKLVQKGILTTSEAELARAALQIRERSWPSNHEITDGAILYLDDVTISHLEPLGLLPKLHRADITAVVSHRTIEQTDALITYDAKGADVVNIVERMRMHVKKGLENGKVKLGRVIRGGIEDGPQNMMAHPTVAMLKLVDQADASVVDDRFVNQHASISSEAASRPLLTTLDILDVLQRRNVLSTERKQEARTTLRRANFAMIPLDSAELSRLISYASIANGVLTETAELRAVRESILRLQMSEVLQSPKELSWLNNILGACLLTLRNQWKDGLDESVTVARSDWLLTLSDVRGWTHRLNEDAHHLMKRYRNWVALLMMAPVAEPEPVKAAYWRWLDSRVLGPIEEEDPETYSFLIGHAKLQVSQGIESLVKDLEYSDD</sequence>
<evidence type="ECO:0000313" key="2">
    <source>
        <dbReference type="EMBL" id="MFD2310976.1"/>
    </source>
</evidence>